<dbReference type="InterPro" id="IPR045851">
    <property type="entry name" value="AMP-bd_C_sf"/>
</dbReference>
<proteinExistence type="inferred from homology"/>
<name>A0AAP3AFD8_MICLU</name>
<evidence type="ECO:0000256" key="1">
    <source>
        <dbReference type="ARBA" id="ARBA00006432"/>
    </source>
</evidence>
<evidence type="ECO:0000259" key="7">
    <source>
        <dbReference type="Pfam" id="PF00501"/>
    </source>
</evidence>
<keyword evidence="4" id="KW-0443">Lipid metabolism</keyword>
<accession>A0AAP3AFD8</accession>
<evidence type="ECO:0000256" key="6">
    <source>
        <dbReference type="ARBA" id="ARBA00032875"/>
    </source>
</evidence>
<dbReference type="InterPro" id="IPR042099">
    <property type="entry name" value="ANL_N_sf"/>
</dbReference>
<keyword evidence="3" id="KW-0276">Fatty acid metabolism</keyword>
<gene>
    <name evidence="8" type="ORF">M3A82_002255</name>
</gene>
<dbReference type="GO" id="GO:0004467">
    <property type="term" value="F:long-chain fatty acid-CoA ligase activity"/>
    <property type="evidence" value="ECO:0007669"/>
    <property type="project" value="UniProtKB-EC"/>
</dbReference>
<protein>
    <recommendedName>
        <fullName evidence="6">Acyl-CoA synthetase</fullName>
    </recommendedName>
</protein>
<dbReference type="InterPro" id="IPR020845">
    <property type="entry name" value="AMP-binding_CS"/>
</dbReference>
<keyword evidence="2" id="KW-0436">Ligase</keyword>
<dbReference type="SUPFAM" id="SSF56801">
    <property type="entry name" value="Acetyl-CoA synthetase-like"/>
    <property type="match status" value="1"/>
</dbReference>
<dbReference type="PANTHER" id="PTHR43272">
    <property type="entry name" value="LONG-CHAIN-FATTY-ACID--COA LIGASE"/>
    <property type="match status" value="1"/>
</dbReference>
<organism evidence="8 9">
    <name type="scientific">Micrococcus luteus</name>
    <name type="common">Micrococcus lysodeikticus</name>
    <dbReference type="NCBI Taxonomy" id="1270"/>
    <lineage>
        <taxon>Bacteria</taxon>
        <taxon>Bacillati</taxon>
        <taxon>Actinomycetota</taxon>
        <taxon>Actinomycetes</taxon>
        <taxon>Micrococcales</taxon>
        <taxon>Micrococcaceae</taxon>
        <taxon>Micrococcus</taxon>
    </lineage>
</organism>
<dbReference type="Pfam" id="PF23562">
    <property type="entry name" value="AMP-binding_C_3"/>
    <property type="match status" value="1"/>
</dbReference>
<dbReference type="Pfam" id="PF00501">
    <property type="entry name" value="AMP-binding"/>
    <property type="match status" value="1"/>
</dbReference>
<comment type="similarity">
    <text evidence="1">Belongs to the ATP-dependent AMP-binding enzyme family.</text>
</comment>
<comment type="caution">
    <text evidence="8">The sequence shown here is derived from an EMBL/GenBank/DDBJ whole genome shotgun (WGS) entry which is preliminary data.</text>
</comment>
<sequence>MQNQSPVHESATELVGMPPADSTITDLIVASCADRPDAPVYAVRNGAGGWVDVHFTAFLTQVRAVAAGLIARGVQPGDRVGLFSPTSYAWAVLDQAVWFAGAVSVPIYETSSAHQVEHIVTDSGLRVVAVGSEELGERVAEAAGHAGVDVATFPLTDAGLAELAEAGAFVSDDAVEHARSLATLASPASIVYTSGTTGRPKGAVITHGNFVGAAINVLHFGREVVQWSPETTTSRTLLFLPLAHVLAHAIQVICLYARIQVAHSGSPATLLGDLASFHPTWLLAVPRVFEKVEAGIEAKAQKGGTGRIYAAAKRTAIEWSTAVDEAEFGDGPGPSALLRARRALFDRLVYRKIREALGGEVISCVSGASALSPELVHFFRGAGIPIVEGYGLTETTAPATVNIPGAHRVGTVGLPVAGVTVKIAEDGEILIRGPVVFDGYHGMPKASAEAMEDDFFRTGDIGALDEHGFLRITGRKKDVIITAGGKNVYPTPMEEALRQHRLIEHVVVVGENRPFVGALITLDTEAFTQWALDRELSLTPAEAATDPTVLASIQEAVDQVNAGVSRAESIRRFRILDHPFTEDSGHVTQSQKLKRAQVIEDHAEDVEALYRR</sequence>
<dbReference type="InterPro" id="IPR000873">
    <property type="entry name" value="AMP-dep_synth/lig_dom"/>
</dbReference>
<dbReference type="GO" id="GO:0016020">
    <property type="term" value="C:membrane"/>
    <property type="evidence" value="ECO:0007669"/>
    <property type="project" value="TreeGrafter"/>
</dbReference>
<dbReference type="Gene3D" id="3.40.50.12780">
    <property type="entry name" value="N-terminal domain of ligase-like"/>
    <property type="match status" value="1"/>
</dbReference>
<feature type="domain" description="AMP-dependent synthetase/ligase" evidence="7">
    <location>
        <begin position="31"/>
        <end position="441"/>
    </location>
</feature>
<evidence type="ECO:0000313" key="8">
    <source>
        <dbReference type="EMBL" id="MCV7628169.1"/>
    </source>
</evidence>
<evidence type="ECO:0000256" key="5">
    <source>
        <dbReference type="ARBA" id="ARBA00024484"/>
    </source>
</evidence>
<comment type="catalytic activity">
    <reaction evidence="5">
        <text>a long-chain fatty acid + ATP + CoA = a long-chain fatty acyl-CoA + AMP + diphosphate</text>
        <dbReference type="Rhea" id="RHEA:15421"/>
        <dbReference type="ChEBI" id="CHEBI:30616"/>
        <dbReference type="ChEBI" id="CHEBI:33019"/>
        <dbReference type="ChEBI" id="CHEBI:57287"/>
        <dbReference type="ChEBI" id="CHEBI:57560"/>
        <dbReference type="ChEBI" id="CHEBI:83139"/>
        <dbReference type="ChEBI" id="CHEBI:456215"/>
        <dbReference type="EC" id="6.2.1.3"/>
    </reaction>
    <physiologicalReaction direction="left-to-right" evidence="5">
        <dbReference type="Rhea" id="RHEA:15422"/>
    </physiologicalReaction>
</comment>
<evidence type="ECO:0000256" key="4">
    <source>
        <dbReference type="ARBA" id="ARBA00023098"/>
    </source>
</evidence>
<dbReference type="AlphaFoldDB" id="A0AAP3AFD8"/>
<dbReference type="EMBL" id="JALXKZ020000002">
    <property type="protein sequence ID" value="MCV7628169.1"/>
    <property type="molecule type" value="Genomic_DNA"/>
</dbReference>
<evidence type="ECO:0000256" key="2">
    <source>
        <dbReference type="ARBA" id="ARBA00022598"/>
    </source>
</evidence>
<dbReference type="PROSITE" id="PS00455">
    <property type="entry name" value="AMP_BINDING"/>
    <property type="match status" value="1"/>
</dbReference>
<reference evidence="8" key="1">
    <citation type="submission" date="2023-06" db="EMBL/GenBank/DDBJ databases">
        <title>lsaBGC provides a comprehensive framework for evolutionary analysis of biosynthetic gene clusters within focal taxa.</title>
        <authorList>
            <person name="Salamzade R."/>
            <person name="Sandstrom S."/>
            <person name="Kalan L.R."/>
        </authorList>
    </citation>
    <scope>NUCLEOTIDE SEQUENCE</scope>
    <source>
        <strain evidence="8">P3-SID899</strain>
    </source>
</reference>
<dbReference type="Proteomes" id="UP001205867">
    <property type="component" value="Unassembled WGS sequence"/>
</dbReference>
<dbReference type="PANTHER" id="PTHR43272:SF32">
    <property type="entry name" value="AMP-DEPENDENT SYNTHETASE_LIGASE DOMAIN-CONTAINING PROTEIN"/>
    <property type="match status" value="1"/>
</dbReference>
<dbReference type="CDD" id="cd05907">
    <property type="entry name" value="VL_LC_FACS_like"/>
    <property type="match status" value="1"/>
</dbReference>
<evidence type="ECO:0000256" key="3">
    <source>
        <dbReference type="ARBA" id="ARBA00022832"/>
    </source>
</evidence>
<dbReference type="Gene3D" id="3.30.300.30">
    <property type="match status" value="1"/>
</dbReference>
<evidence type="ECO:0000313" key="9">
    <source>
        <dbReference type="Proteomes" id="UP001205867"/>
    </source>
</evidence>